<evidence type="ECO:0000256" key="16">
    <source>
        <dbReference type="ARBA" id="ARBA00052285"/>
    </source>
</evidence>
<dbReference type="InterPro" id="IPR001675">
    <property type="entry name" value="Glyco_trans_29"/>
</dbReference>
<evidence type="ECO:0000256" key="3">
    <source>
        <dbReference type="ARBA" id="ARBA00006003"/>
    </source>
</evidence>
<dbReference type="PIRSF" id="PIRSF005557">
    <property type="entry name" value="Sialyl_trans"/>
    <property type="match status" value="1"/>
</dbReference>
<dbReference type="FunFam" id="3.90.1480.20:FF:000015">
    <property type="entry name" value="Lactosylceramide alpha-2,3-sialyltransferase"/>
    <property type="match status" value="1"/>
</dbReference>
<evidence type="ECO:0000256" key="15">
    <source>
        <dbReference type="ARBA" id="ARBA00050664"/>
    </source>
</evidence>
<dbReference type="Pfam" id="PF00777">
    <property type="entry name" value="Glyco_transf_29"/>
    <property type="match status" value="1"/>
</dbReference>
<dbReference type="STRING" id="75743.A0A401PEC4"/>
<dbReference type="PANTHER" id="PTHR45941:SF4">
    <property type="entry name" value="ST6 N-ACETYLGALACTOSAMINIDE ALPHA-2,6-SIALYLTRANSFERASE 2"/>
    <property type="match status" value="1"/>
</dbReference>
<evidence type="ECO:0000256" key="8">
    <source>
        <dbReference type="ARBA" id="ARBA00022989"/>
    </source>
</evidence>
<evidence type="ECO:0000256" key="5">
    <source>
        <dbReference type="ARBA" id="ARBA00022679"/>
    </source>
</evidence>
<evidence type="ECO:0000313" key="18">
    <source>
        <dbReference type="EMBL" id="GCB71472.1"/>
    </source>
</evidence>
<keyword evidence="10" id="KW-0472">Membrane</keyword>
<keyword evidence="9" id="KW-0333">Golgi apparatus</keyword>
<sequence>MFPDALSYLNTSANTFMFDDWQDRPNKDSGCIRCAVIGNGGILNGSRKGEEIDQHHYVFRANGAIIKGFEKDVGTRTSFYTFSTNTMRNSLNAYRRLGYIGLPQSKETRYIFLPDHNRDYYLVKAAITHTPIGKGRDKSNKPPMFFGESTGPGKFKMYHPDFIRYVRNRFLWSHILETSHRGIYRPSTGATMLLAAIHSCDEVSAYGFITENYAKYSDHYFDRDYHRLVFYSNHDMRLEMKLWKKLHNYGIIKLYTREVNASKILE</sequence>
<comment type="pathway">
    <text evidence="2">Protein modification; protein glycosylation.</text>
</comment>
<dbReference type="EC" id="2.4.3.3" evidence="14"/>
<keyword evidence="5" id="KW-0808">Transferase</keyword>
<reference evidence="18 19" key="1">
    <citation type="journal article" date="2018" name="Nat. Ecol. Evol.">
        <title>Shark genomes provide insights into elasmobranch evolution and the origin of vertebrates.</title>
        <authorList>
            <person name="Hara Y"/>
            <person name="Yamaguchi K"/>
            <person name="Onimaru K"/>
            <person name="Kadota M"/>
            <person name="Koyanagi M"/>
            <person name="Keeley SD"/>
            <person name="Tatsumi K"/>
            <person name="Tanaka K"/>
            <person name="Motone F"/>
            <person name="Kageyama Y"/>
            <person name="Nozu R"/>
            <person name="Adachi N"/>
            <person name="Nishimura O"/>
            <person name="Nakagawa R"/>
            <person name="Tanegashima C"/>
            <person name="Kiyatake I"/>
            <person name="Matsumoto R"/>
            <person name="Murakumo K"/>
            <person name="Nishida K"/>
            <person name="Terakita A"/>
            <person name="Kuratani S"/>
            <person name="Sato K"/>
            <person name="Hyodo S Kuraku.S."/>
        </authorList>
    </citation>
    <scope>NUCLEOTIDE SEQUENCE [LARGE SCALE GENOMIC DNA]</scope>
</reference>
<evidence type="ECO:0000256" key="10">
    <source>
        <dbReference type="ARBA" id="ARBA00023136"/>
    </source>
</evidence>
<keyword evidence="19" id="KW-1185">Reference proteome</keyword>
<comment type="caution">
    <text evidence="18">The sequence shown here is derived from an EMBL/GenBank/DDBJ whole genome shotgun (WGS) entry which is preliminary data.</text>
</comment>
<evidence type="ECO:0000256" key="4">
    <source>
        <dbReference type="ARBA" id="ARBA00022676"/>
    </source>
</evidence>
<gene>
    <name evidence="18" type="ORF">scyTo_0005953</name>
</gene>
<name>A0A401PEC4_SCYTO</name>
<comment type="catalytic activity">
    <reaction evidence="16">
        <text>a 3-O-[N-acetyl-alpha-D-galactosaminyl]-L-threonyl-[protein] + CMP-N-acetyl-beta-neuraminate = a 3-O-[N-acetyl-alpha-neuraminosyl-(2-&gt;6)-N-acetyl-alpha-D-galactosaminyl]-L-threonyl-[protein] + CMP + H(+)</text>
        <dbReference type="Rhea" id="RHEA:81643"/>
        <dbReference type="Rhea" id="RHEA-COMP:11689"/>
        <dbReference type="Rhea" id="RHEA-COMP:19720"/>
        <dbReference type="ChEBI" id="CHEBI:15378"/>
        <dbReference type="ChEBI" id="CHEBI:57812"/>
        <dbReference type="ChEBI" id="CHEBI:60377"/>
        <dbReference type="ChEBI" id="CHEBI:87075"/>
        <dbReference type="ChEBI" id="CHEBI:231970"/>
    </reaction>
    <physiologicalReaction direction="left-to-right" evidence="16">
        <dbReference type="Rhea" id="RHEA:81644"/>
    </physiologicalReaction>
</comment>
<dbReference type="AlphaFoldDB" id="A0A401PEC4"/>
<evidence type="ECO:0000256" key="13">
    <source>
        <dbReference type="ARBA" id="ARBA00036348"/>
    </source>
</evidence>
<dbReference type="PANTHER" id="PTHR45941">
    <property type="entry name" value="ALPHA-N-ACETYLGALACTOSAMINIDE ALPHA-2,6-SIALYLTRANSFERASE 2-LIKE-RELATED"/>
    <property type="match status" value="1"/>
</dbReference>
<evidence type="ECO:0000313" key="19">
    <source>
        <dbReference type="Proteomes" id="UP000288216"/>
    </source>
</evidence>
<evidence type="ECO:0000256" key="7">
    <source>
        <dbReference type="ARBA" id="ARBA00022968"/>
    </source>
</evidence>
<comment type="similarity">
    <text evidence="3">Belongs to the glycosyltransferase 29 family.</text>
</comment>
<evidence type="ECO:0000256" key="1">
    <source>
        <dbReference type="ARBA" id="ARBA00004323"/>
    </source>
</evidence>
<protein>
    <recommendedName>
        <fullName evidence="14">alpha-N-acetylgalactosaminide alpha-2,6-sialyltransferase</fullName>
        <ecNumber evidence="14">2.4.3.3</ecNumber>
    </recommendedName>
</protein>
<keyword evidence="11" id="KW-1015">Disulfide bond</keyword>
<keyword evidence="8" id="KW-1133">Transmembrane helix</keyword>
<comment type="subcellular location">
    <subcellularLocation>
        <location evidence="1">Golgi apparatus membrane</location>
        <topology evidence="1">Single-pass type II membrane protein</topology>
    </subcellularLocation>
</comment>
<keyword evidence="4" id="KW-0328">Glycosyltransferase</keyword>
<dbReference type="Gene3D" id="3.90.1480.20">
    <property type="entry name" value="Glycosyl transferase family 29"/>
    <property type="match status" value="1"/>
</dbReference>
<proteinExistence type="inferred from homology"/>
<evidence type="ECO:0000256" key="12">
    <source>
        <dbReference type="ARBA" id="ARBA00023180"/>
    </source>
</evidence>
<evidence type="ECO:0000256" key="9">
    <source>
        <dbReference type="ARBA" id="ARBA00023034"/>
    </source>
</evidence>
<dbReference type="InterPro" id="IPR012163">
    <property type="entry name" value="Sialyl_trans"/>
</dbReference>
<organism evidence="18 19">
    <name type="scientific">Scyliorhinus torazame</name>
    <name type="common">Cloudy catshark</name>
    <name type="synonym">Catulus torazame</name>
    <dbReference type="NCBI Taxonomy" id="75743"/>
    <lineage>
        <taxon>Eukaryota</taxon>
        <taxon>Metazoa</taxon>
        <taxon>Chordata</taxon>
        <taxon>Craniata</taxon>
        <taxon>Vertebrata</taxon>
        <taxon>Chondrichthyes</taxon>
        <taxon>Elasmobranchii</taxon>
        <taxon>Galeomorphii</taxon>
        <taxon>Galeoidea</taxon>
        <taxon>Carcharhiniformes</taxon>
        <taxon>Scyliorhinidae</taxon>
        <taxon>Scyliorhinus</taxon>
    </lineage>
</organism>
<dbReference type="EMBL" id="BFAA01001937">
    <property type="protein sequence ID" value="GCB71472.1"/>
    <property type="molecule type" value="Genomic_DNA"/>
</dbReference>
<feature type="disulfide bond" evidence="17">
    <location>
        <begin position="34"/>
        <end position="200"/>
    </location>
</feature>
<evidence type="ECO:0000256" key="14">
    <source>
        <dbReference type="ARBA" id="ARBA00039109"/>
    </source>
</evidence>
<comment type="catalytic activity">
    <reaction evidence="13">
        <text>a beta-D-galactosyl-(1-&gt;3)-N-acetyl-alpha-D-galactosaminyl derivative + CMP-N-acetyl-beta-neuraminate = a beta-D-galactosyl-(1-&gt;3)-[N-acetyl-alpha-neuraminyl-(2-&gt;6)]-N-acetyl-alpha-D-galactosaminyl derivative + CMP + H(+)</text>
        <dbReference type="Rhea" id="RHEA:11136"/>
        <dbReference type="ChEBI" id="CHEBI:15378"/>
        <dbReference type="ChEBI" id="CHEBI:57812"/>
        <dbReference type="ChEBI" id="CHEBI:60377"/>
        <dbReference type="ChEBI" id="CHEBI:133470"/>
        <dbReference type="ChEBI" id="CHEBI:140764"/>
        <dbReference type="EC" id="2.4.3.3"/>
    </reaction>
    <physiologicalReaction direction="left-to-right" evidence="13">
        <dbReference type="Rhea" id="RHEA:11137"/>
    </physiologicalReaction>
</comment>
<keyword evidence="6" id="KW-0812">Transmembrane</keyword>
<dbReference type="OMA" id="MEMSLWQ"/>
<dbReference type="GO" id="GO:0000139">
    <property type="term" value="C:Golgi membrane"/>
    <property type="evidence" value="ECO:0007669"/>
    <property type="project" value="UniProtKB-SubCell"/>
</dbReference>
<dbReference type="InterPro" id="IPR038578">
    <property type="entry name" value="GT29-like_sf"/>
</dbReference>
<dbReference type="Proteomes" id="UP000288216">
    <property type="component" value="Unassembled WGS sequence"/>
</dbReference>
<dbReference type="GO" id="GO:0001665">
    <property type="term" value="F:alpha-N-acetylgalactosaminide alpha-2,6-sialyltransferase activity"/>
    <property type="evidence" value="ECO:0007669"/>
    <property type="project" value="UniProtKB-EC"/>
</dbReference>
<dbReference type="OrthoDB" id="10264956at2759"/>
<accession>A0A401PEC4</accession>
<evidence type="ECO:0000256" key="11">
    <source>
        <dbReference type="ARBA" id="ARBA00023157"/>
    </source>
</evidence>
<keyword evidence="12" id="KW-0325">Glycoprotein</keyword>
<evidence type="ECO:0000256" key="17">
    <source>
        <dbReference type="PIRSR" id="PIRSR005557-2"/>
    </source>
</evidence>
<keyword evidence="7" id="KW-0735">Signal-anchor</keyword>
<comment type="catalytic activity">
    <reaction evidence="15">
        <text>a 3-O-[N-acetyl-alpha-neuraminyl-(2-&gt;3)-beta-D-galactosyl-(1-&gt;3)-N-acetyl-alpha-D-galactosaminyl]-L-threonyl-[protein] + CMP-N-acetyl-beta-neuraminate = a 3-O-{alpha-Neu5Ac-(2-&gt;3)-beta-D-Gal-(1-&gt;3)-[alpha-Neu5Ac-(2-&gt;6)]-alpha-D-GalNAc}-L-threonyl-[protein] + CMP + H(+)</text>
        <dbReference type="Rhea" id="RHEA:81659"/>
        <dbReference type="Rhea" id="RHEA-COMP:14417"/>
        <dbReference type="Rhea" id="RHEA-COMP:16763"/>
        <dbReference type="ChEBI" id="CHEBI:15378"/>
        <dbReference type="ChEBI" id="CHEBI:57812"/>
        <dbReference type="ChEBI" id="CHEBI:60377"/>
        <dbReference type="ChEBI" id="CHEBI:139598"/>
        <dbReference type="ChEBI" id="CHEBI:156398"/>
    </reaction>
    <physiologicalReaction direction="left-to-right" evidence="15">
        <dbReference type="Rhea" id="RHEA:81660"/>
    </physiologicalReaction>
</comment>
<evidence type="ECO:0000256" key="2">
    <source>
        <dbReference type="ARBA" id="ARBA00004922"/>
    </source>
</evidence>
<evidence type="ECO:0000256" key="6">
    <source>
        <dbReference type="ARBA" id="ARBA00022692"/>
    </source>
</evidence>